<reference evidence="2 3" key="1">
    <citation type="submission" date="2018-06" db="EMBL/GenBank/DDBJ databases">
        <title>The Genome of Cuscuta australis (Dodder) Provides Insight into the Evolution of Plant Parasitism.</title>
        <authorList>
            <person name="Liu H."/>
        </authorList>
    </citation>
    <scope>NUCLEOTIDE SEQUENCE [LARGE SCALE GENOMIC DNA]</scope>
    <source>
        <strain evidence="3">cv. Yunnan</strain>
        <tissue evidence="2">Vines</tissue>
    </source>
</reference>
<comment type="caution">
    <text evidence="2">The sequence shown here is derived from an EMBL/GenBank/DDBJ whole genome shotgun (WGS) entry which is preliminary data.</text>
</comment>
<evidence type="ECO:0000313" key="3">
    <source>
        <dbReference type="Proteomes" id="UP000249390"/>
    </source>
</evidence>
<sequence>MPADYSEKNFALDKLLGLLVKVIYGEIEHDEGVCLIFDQVYEIIEKLRSIRHYKGQNDYDALEIEIFCSVQDLVRGPPIWPSLIPLELQNFRTNMMGAIRNLISAPLSPPNLSPMVPVHNTESHEKEANDDSNIESHVGDDGGSGLELVNEDDERSNIVGNNKESVNKVADEDIKQADNLISFDTIKMFDIVDAIMTKHRVSPREPTCGIDSISHVPQFAPRSKMVEDSKSGLLLWFSILSPVLKHEWKPPP</sequence>
<dbReference type="AlphaFoldDB" id="A0A328DB50"/>
<keyword evidence="3" id="KW-1185">Reference proteome</keyword>
<accession>A0A328DB50</accession>
<dbReference type="EMBL" id="NQVE01000161">
    <property type="protein sequence ID" value="RAL43047.1"/>
    <property type="molecule type" value="Genomic_DNA"/>
</dbReference>
<evidence type="ECO:0000256" key="1">
    <source>
        <dbReference type="SAM" id="MobiDB-lite"/>
    </source>
</evidence>
<evidence type="ECO:0000313" key="2">
    <source>
        <dbReference type="EMBL" id="RAL43047.1"/>
    </source>
</evidence>
<dbReference type="Proteomes" id="UP000249390">
    <property type="component" value="Unassembled WGS sequence"/>
</dbReference>
<gene>
    <name evidence="2" type="ORF">DM860_009829</name>
</gene>
<organism evidence="2 3">
    <name type="scientific">Cuscuta australis</name>
    <dbReference type="NCBI Taxonomy" id="267555"/>
    <lineage>
        <taxon>Eukaryota</taxon>
        <taxon>Viridiplantae</taxon>
        <taxon>Streptophyta</taxon>
        <taxon>Embryophyta</taxon>
        <taxon>Tracheophyta</taxon>
        <taxon>Spermatophyta</taxon>
        <taxon>Magnoliopsida</taxon>
        <taxon>eudicotyledons</taxon>
        <taxon>Gunneridae</taxon>
        <taxon>Pentapetalae</taxon>
        <taxon>asterids</taxon>
        <taxon>lamiids</taxon>
        <taxon>Solanales</taxon>
        <taxon>Convolvulaceae</taxon>
        <taxon>Cuscuteae</taxon>
        <taxon>Cuscuta</taxon>
        <taxon>Cuscuta subgen. Grammica</taxon>
        <taxon>Cuscuta sect. Cleistogrammica</taxon>
    </lineage>
</organism>
<protein>
    <submittedName>
        <fullName evidence="2">Uncharacterized protein</fullName>
    </submittedName>
</protein>
<feature type="region of interest" description="Disordered" evidence="1">
    <location>
        <begin position="121"/>
        <end position="159"/>
    </location>
</feature>
<proteinExistence type="predicted"/>
<name>A0A328DB50_9ASTE</name>